<feature type="compositionally biased region" description="Low complexity" evidence="1">
    <location>
        <begin position="841"/>
        <end position="850"/>
    </location>
</feature>
<feature type="compositionally biased region" description="Low complexity" evidence="1">
    <location>
        <begin position="59"/>
        <end position="79"/>
    </location>
</feature>
<dbReference type="InterPro" id="IPR051130">
    <property type="entry name" value="Mito_struct-func_regulator"/>
</dbReference>
<proteinExistence type="predicted"/>
<dbReference type="PANTHER" id="PTHR43173:SF34">
    <property type="entry name" value="ABC1 ATYPICAL KINASE-LIKE DOMAIN-CONTAINING PROTEIN"/>
    <property type="match status" value="1"/>
</dbReference>
<dbReference type="SUPFAM" id="SSF56112">
    <property type="entry name" value="Protein kinase-like (PK-like)"/>
    <property type="match status" value="1"/>
</dbReference>
<gene>
    <name evidence="3" type="ORF">PCOR1329_LOCUS62970</name>
</gene>
<feature type="region of interest" description="Disordered" evidence="1">
    <location>
        <begin position="288"/>
        <end position="333"/>
    </location>
</feature>
<dbReference type="PANTHER" id="PTHR43173">
    <property type="entry name" value="ABC1 FAMILY PROTEIN"/>
    <property type="match status" value="1"/>
</dbReference>
<sequence>MEAPRGAADAAVLVEAAVRAAVQGRAPRRTVAAVARSALSAALFALREAPPAAAPPPAAAAAAPATEGAAAPKARSAAWVERRRRRRQRLAARRRDGAGAEAAPAGESAALAALPPQAEADADGDDAIDDDRWADGLVRGGAAAAAAAAPPAAGSDAEQRDLVARFCAVKMAGLDPAAEVVAALMSVGADELRRQIAAASSSLGSSPAGRGPPGAPQPGEHSRFFSSSMAPQQQRNGYFKCYSCSYAWNWKSKQACHWCGKALAPWTDVPPPVQGAWAARVSAAVQAEAKNTQPTNAEGGWEPWSSWPKSRRRRGKGNGKDQDEDWWASKNDTPKARSAEDILAELQAVAPHIDKAAIDGIKSQIPPPQPQKPADLNEIYSRAQATERRCKNNLERLLESEQKALNWYTERKQANPQRQRQLTLKARRPHPIINTMDAVLDPFDELAELDAHFDYAESGQYATAPPETLSSVGGDETAQTVDHPVVEPAALDPISYAIPLDLWQKQWQEALPTPCKQPHAHFAYRHWEHDADPLNLKYAKWVSALENTMISHHQIDPKEAAAYTGRAQGYQLSWKKTAAAPGRVHAHDPHAEWWAITLTLIMRYAALFDKPKHTALMEQQAIIIQQCADHFNSHMHDLQFEKDEDTIFRWFALVWAPHLDKDDTDDLVTITATWASRALSAALAKSKRAYGAWLAQQWKHRPGVLHAHVKPAPVRHTEAYTSNLTIADPTVIIDNKKQQWQQVWHATETSDDILQALTKFAACGEVLWSRGPRVISGKAIHPSHVLAAIPKWQMFFCVKCGHTATHQEALSGLEAWSAWAKRGGSRGWRALRAGAARARPVGRGPTAAAASRERAGPRAGRGRQMAAPSAARLRAALAAKGALGFGAAAAASLYYTDPDEGFRRAVQFNHDVLPIALRYKAAQLYGEYRSPEASAEMFAGLHRQYAPRTLDIILQQKGFYVKVAQFLSQYPDVLPPQYIEAYEVLRDSAPSLPFEAVRDIVESELGAGLEHFFLHFDREPLGAASIGQAHGARLRDGTDVVVKVQFPEAEQQFHIDVELAIRMCRALGPQYVDILRQLQKNFAYEFDYRREARLQRQAHANLRSSEGVVVPLPFDDEHGLCARLFGRGLVTKRVFVMERLRGRPVDKWAAQQVAEMAAREGVEPQEVWRRLQSMTAEQAQRLVPSEASLRAYRALLAVRDAVRNGCAACYNWTVGWLGAPIAYRWSSRPVNVYQVVDWLFAVQSKCIFEDGFVNSDPHAGNVLLLDDGRLGLIDWGQVCQLTPQQRVTLAKALLAVADRDEPLIARMAWSMGVQTKNASDWVVMKLGIFWLGSFGDDVVGELGGATCFEENLTKIDRIVKAGDAYFGAVRCIRGLRRSLAVGFPAADSSRRMRPAAEACLRGAGVAFRTAPGARLPVPPEAAALMRSLAAS</sequence>
<feature type="region of interest" description="Disordered" evidence="1">
    <location>
        <begin position="841"/>
        <end position="864"/>
    </location>
</feature>
<protein>
    <recommendedName>
        <fullName evidence="2">ABC1 atypical kinase-like domain-containing protein</fullName>
    </recommendedName>
</protein>
<evidence type="ECO:0000313" key="4">
    <source>
        <dbReference type="Proteomes" id="UP001189429"/>
    </source>
</evidence>
<dbReference type="EMBL" id="CAUYUJ010017976">
    <property type="protein sequence ID" value="CAK0879577.1"/>
    <property type="molecule type" value="Genomic_DNA"/>
</dbReference>
<organism evidence="3 4">
    <name type="scientific">Prorocentrum cordatum</name>
    <dbReference type="NCBI Taxonomy" id="2364126"/>
    <lineage>
        <taxon>Eukaryota</taxon>
        <taxon>Sar</taxon>
        <taxon>Alveolata</taxon>
        <taxon>Dinophyceae</taxon>
        <taxon>Prorocentrales</taxon>
        <taxon>Prorocentraceae</taxon>
        <taxon>Prorocentrum</taxon>
    </lineage>
</organism>
<dbReference type="InterPro" id="IPR004147">
    <property type="entry name" value="ABC1_dom"/>
</dbReference>
<dbReference type="Proteomes" id="UP001189429">
    <property type="component" value="Unassembled WGS sequence"/>
</dbReference>
<feature type="region of interest" description="Disordered" evidence="1">
    <location>
        <begin position="50"/>
        <end position="109"/>
    </location>
</feature>
<feature type="compositionally biased region" description="Low complexity" evidence="1">
    <location>
        <begin position="198"/>
        <end position="209"/>
    </location>
</feature>
<dbReference type="InterPro" id="IPR011009">
    <property type="entry name" value="Kinase-like_dom_sf"/>
</dbReference>
<feature type="region of interest" description="Disordered" evidence="1">
    <location>
        <begin position="198"/>
        <end position="228"/>
    </location>
</feature>
<reference evidence="3" key="1">
    <citation type="submission" date="2023-10" db="EMBL/GenBank/DDBJ databases">
        <authorList>
            <person name="Chen Y."/>
            <person name="Shah S."/>
            <person name="Dougan E. K."/>
            <person name="Thang M."/>
            <person name="Chan C."/>
        </authorList>
    </citation>
    <scope>NUCLEOTIDE SEQUENCE [LARGE SCALE GENOMIC DNA]</scope>
</reference>
<feature type="non-terminal residue" evidence="3">
    <location>
        <position position="1431"/>
    </location>
</feature>
<dbReference type="CDD" id="cd05121">
    <property type="entry name" value="ABC1_ADCK3-like"/>
    <property type="match status" value="1"/>
</dbReference>
<accession>A0ABN9W0S9</accession>
<name>A0ABN9W0S9_9DINO</name>
<feature type="compositionally biased region" description="Low complexity" evidence="1">
    <location>
        <begin position="99"/>
        <end position="109"/>
    </location>
</feature>
<comment type="caution">
    <text evidence="3">The sequence shown here is derived from an EMBL/GenBank/DDBJ whole genome shotgun (WGS) entry which is preliminary data.</text>
</comment>
<feature type="compositionally biased region" description="Basic residues" evidence="1">
    <location>
        <begin position="82"/>
        <end position="92"/>
    </location>
</feature>
<dbReference type="Pfam" id="PF03109">
    <property type="entry name" value="ABC1"/>
    <property type="match status" value="2"/>
</dbReference>
<keyword evidence="4" id="KW-1185">Reference proteome</keyword>
<evidence type="ECO:0000259" key="2">
    <source>
        <dbReference type="Pfam" id="PF03109"/>
    </source>
</evidence>
<feature type="domain" description="ABC1 atypical kinase-like" evidence="2">
    <location>
        <begin position="1230"/>
        <end position="1307"/>
    </location>
</feature>
<evidence type="ECO:0000313" key="3">
    <source>
        <dbReference type="EMBL" id="CAK0879577.1"/>
    </source>
</evidence>
<evidence type="ECO:0000256" key="1">
    <source>
        <dbReference type="SAM" id="MobiDB-lite"/>
    </source>
</evidence>
<feature type="domain" description="ABC1 atypical kinase-like" evidence="2">
    <location>
        <begin position="985"/>
        <end position="1179"/>
    </location>
</feature>